<evidence type="ECO:0000313" key="3">
    <source>
        <dbReference type="Proteomes" id="UP000177169"/>
    </source>
</evidence>
<comment type="caution">
    <text evidence="2">The sequence shown here is derived from an EMBL/GenBank/DDBJ whole genome shotgun (WGS) entry which is preliminary data.</text>
</comment>
<feature type="region of interest" description="Disordered" evidence="1">
    <location>
        <begin position="26"/>
        <end position="48"/>
    </location>
</feature>
<sequence length="190" mass="21939">MKNQSGGVDVGSEKLYTQDEVNNLRKDWKESHSSQAREIEKETQTADKQKRLNNRKVAKLVKKSNRILVSISSHKLPFDLFPDTINIEEGRITIITRQLLSSEVHSVDIKDISNIFINTSFFFSQLIIISKTFEENEIRIRNLRTKEAIFVRRIIEGLRIFENKQIDTSGYTKGKLVAKLKELSTTEIVT</sequence>
<dbReference type="EMBL" id="MGGR01000005">
    <property type="protein sequence ID" value="OGM34491.1"/>
    <property type="molecule type" value="Genomic_DNA"/>
</dbReference>
<organism evidence="2 3">
    <name type="scientific">Candidatus Woesebacteria bacterium RIFCSPHIGHO2_02_FULL_39_13</name>
    <dbReference type="NCBI Taxonomy" id="1802505"/>
    <lineage>
        <taxon>Bacteria</taxon>
        <taxon>Candidatus Woeseibacteriota</taxon>
    </lineage>
</organism>
<name>A0A1F7Z4W2_9BACT</name>
<dbReference type="AlphaFoldDB" id="A0A1F7Z4W2"/>
<gene>
    <name evidence="2" type="ORF">A3D01_03010</name>
</gene>
<proteinExistence type="predicted"/>
<reference evidence="2 3" key="1">
    <citation type="journal article" date="2016" name="Nat. Commun.">
        <title>Thousands of microbial genomes shed light on interconnected biogeochemical processes in an aquifer system.</title>
        <authorList>
            <person name="Anantharaman K."/>
            <person name="Brown C.T."/>
            <person name="Hug L.A."/>
            <person name="Sharon I."/>
            <person name="Castelle C.J."/>
            <person name="Probst A.J."/>
            <person name="Thomas B.C."/>
            <person name="Singh A."/>
            <person name="Wilkins M.J."/>
            <person name="Karaoz U."/>
            <person name="Brodie E.L."/>
            <person name="Williams K.H."/>
            <person name="Hubbard S.S."/>
            <person name="Banfield J.F."/>
        </authorList>
    </citation>
    <scope>NUCLEOTIDE SEQUENCE [LARGE SCALE GENOMIC DNA]</scope>
</reference>
<evidence type="ECO:0000256" key="1">
    <source>
        <dbReference type="SAM" id="MobiDB-lite"/>
    </source>
</evidence>
<dbReference type="Proteomes" id="UP000177169">
    <property type="component" value="Unassembled WGS sequence"/>
</dbReference>
<evidence type="ECO:0000313" key="2">
    <source>
        <dbReference type="EMBL" id="OGM34491.1"/>
    </source>
</evidence>
<protein>
    <submittedName>
        <fullName evidence="2">Uncharacterized protein</fullName>
    </submittedName>
</protein>
<accession>A0A1F7Z4W2</accession>